<dbReference type="Proteomes" id="UP000743370">
    <property type="component" value="Unassembled WGS sequence"/>
</dbReference>
<evidence type="ECO:0000313" key="3">
    <source>
        <dbReference type="Proteomes" id="UP000743370"/>
    </source>
</evidence>
<dbReference type="SUPFAM" id="SSF81606">
    <property type="entry name" value="PP2C-like"/>
    <property type="match status" value="1"/>
</dbReference>
<reference evidence="2 3" key="1">
    <citation type="submission" date="2020-05" db="EMBL/GenBank/DDBJ databases">
        <title>Vigna angularis (adzuki bean) Var. LongXiaoDou No. 4 denovo assembly.</title>
        <authorList>
            <person name="Xiang H."/>
        </authorList>
    </citation>
    <scope>NUCLEOTIDE SEQUENCE [LARGE SCALE GENOMIC DNA]</scope>
    <source>
        <tissue evidence="2">Leaf</tissue>
    </source>
</reference>
<evidence type="ECO:0000256" key="1">
    <source>
        <dbReference type="SAM" id="MobiDB-lite"/>
    </source>
</evidence>
<dbReference type="InterPro" id="IPR036457">
    <property type="entry name" value="PPM-type-like_dom_sf"/>
</dbReference>
<gene>
    <name evidence="2" type="ORF">HKW66_Vig0202130</name>
</gene>
<dbReference type="AlphaFoldDB" id="A0A8T0JSA2"/>
<name>A0A8T0JSA2_PHAAN</name>
<dbReference type="Gene3D" id="3.60.40.10">
    <property type="entry name" value="PPM-type phosphatase domain"/>
    <property type="match status" value="1"/>
</dbReference>
<feature type="region of interest" description="Disordered" evidence="1">
    <location>
        <begin position="36"/>
        <end position="58"/>
    </location>
</feature>
<accession>A0A8T0JSA2</accession>
<proteinExistence type="predicted"/>
<evidence type="ECO:0000313" key="2">
    <source>
        <dbReference type="EMBL" id="KAG2380840.1"/>
    </source>
</evidence>
<dbReference type="EMBL" id="JABFOF010000009">
    <property type="protein sequence ID" value="KAG2380840.1"/>
    <property type="molecule type" value="Genomic_DNA"/>
</dbReference>
<comment type="caution">
    <text evidence="2">The sequence shown here is derived from an EMBL/GenBank/DDBJ whole genome shotgun (WGS) entry which is preliminary data.</text>
</comment>
<protein>
    <submittedName>
        <fullName evidence="2">Protein phosphatase 2C 38</fullName>
    </submittedName>
</protein>
<sequence>MAPPLFNWGVKDTHRGTLVVVKMKNPNWPVVELEDPEEDHLMTPTSRTSVSRDKGKGRGKNVKQLTWVLLLKAHPAVGCLTSLAPTLMGFGISRSIGDAYLKKVEFNRAPLLSKFRLPEPFEQPILKAEPAILVQKLCPQEEVDIGVAKKLVKTKLCEAAKKGETRYLDLKKIDKGVRRHFHDDITVIVLYLDSKFLARANSRVPLVSIKGGGENGCCLRKYLGFEENLVLKVEDEHVAVGVTVAE</sequence>
<organism evidence="2 3">
    <name type="scientific">Phaseolus angularis</name>
    <name type="common">Azuki bean</name>
    <name type="synonym">Vigna angularis</name>
    <dbReference type="NCBI Taxonomy" id="3914"/>
    <lineage>
        <taxon>Eukaryota</taxon>
        <taxon>Viridiplantae</taxon>
        <taxon>Streptophyta</taxon>
        <taxon>Embryophyta</taxon>
        <taxon>Tracheophyta</taxon>
        <taxon>Spermatophyta</taxon>
        <taxon>Magnoliopsida</taxon>
        <taxon>eudicotyledons</taxon>
        <taxon>Gunneridae</taxon>
        <taxon>Pentapetalae</taxon>
        <taxon>rosids</taxon>
        <taxon>fabids</taxon>
        <taxon>Fabales</taxon>
        <taxon>Fabaceae</taxon>
        <taxon>Papilionoideae</taxon>
        <taxon>50 kb inversion clade</taxon>
        <taxon>NPAAA clade</taxon>
        <taxon>indigoferoid/millettioid clade</taxon>
        <taxon>Phaseoleae</taxon>
        <taxon>Vigna</taxon>
    </lineage>
</organism>